<keyword evidence="5" id="KW-0547">Nucleotide-binding</keyword>
<keyword evidence="4" id="KW-0808">Transferase</keyword>
<dbReference type="InterPro" id="IPR001057">
    <property type="entry name" value="Glu/AcGlu_kinase"/>
</dbReference>
<dbReference type="InterPro" id="IPR036393">
    <property type="entry name" value="AceGlu_kinase-like_sf"/>
</dbReference>
<keyword evidence="6" id="KW-0418">Kinase</keyword>
<dbReference type="FunFam" id="3.40.1160.10:FF:000006">
    <property type="entry name" value="Glutamate 5-kinase"/>
    <property type="match status" value="1"/>
</dbReference>
<evidence type="ECO:0000256" key="6">
    <source>
        <dbReference type="ARBA" id="ARBA00022777"/>
    </source>
</evidence>
<evidence type="ECO:0000256" key="1">
    <source>
        <dbReference type="ARBA" id="ARBA00022490"/>
    </source>
</evidence>
<evidence type="ECO:0000313" key="10">
    <source>
        <dbReference type="EMBL" id="MBW0475672.1"/>
    </source>
</evidence>
<gene>
    <name evidence="10" type="ORF">O181_015387</name>
</gene>
<keyword evidence="11" id="KW-1185">Reference proteome</keyword>
<dbReference type="PANTHER" id="PTHR43654">
    <property type="entry name" value="GLUTAMATE 5-KINASE"/>
    <property type="match status" value="1"/>
</dbReference>
<dbReference type="AlphaFoldDB" id="A0A9Q3C220"/>
<accession>A0A9Q3C220</accession>
<dbReference type="GO" id="GO:0004349">
    <property type="term" value="F:glutamate 5-kinase activity"/>
    <property type="evidence" value="ECO:0007669"/>
    <property type="project" value="TreeGrafter"/>
</dbReference>
<feature type="compositionally biased region" description="Basic and acidic residues" evidence="8">
    <location>
        <begin position="13"/>
        <end position="22"/>
    </location>
</feature>
<evidence type="ECO:0000259" key="9">
    <source>
        <dbReference type="Pfam" id="PF00696"/>
    </source>
</evidence>
<protein>
    <recommendedName>
        <fullName evidence="9">Aspartate/glutamate/uridylate kinase domain-containing protein</fullName>
    </recommendedName>
</protein>
<sequence>MGRRRMSLLEDSSNERWGKKPKENNKQALAEIGQGHLIALWGSLFGRPNQPITQILLTRGDLTNRSRYLNSSSTLTTWLNHGVIPIINKNNTLSVSEIKFGDNDTLSAITAAMCHAEFLFLMTDFNCLYTENPHSKPNAQIFKVSIVSTATHGSSLQTGGMGTKRISANLATVAGVSAVI</sequence>
<keyword evidence="2" id="KW-0028">Amino-acid biosynthesis</keyword>
<evidence type="ECO:0000256" key="7">
    <source>
        <dbReference type="ARBA" id="ARBA00022840"/>
    </source>
</evidence>
<evidence type="ECO:0000256" key="3">
    <source>
        <dbReference type="ARBA" id="ARBA00022650"/>
    </source>
</evidence>
<feature type="region of interest" description="Disordered" evidence="8">
    <location>
        <begin position="1"/>
        <end position="22"/>
    </location>
</feature>
<evidence type="ECO:0000256" key="8">
    <source>
        <dbReference type="SAM" id="MobiDB-lite"/>
    </source>
</evidence>
<keyword evidence="3" id="KW-0641">Proline biosynthesis</keyword>
<evidence type="ECO:0000256" key="2">
    <source>
        <dbReference type="ARBA" id="ARBA00022605"/>
    </source>
</evidence>
<dbReference type="PRINTS" id="PR00474">
    <property type="entry name" value="GLU5KINASE"/>
</dbReference>
<dbReference type="EMBL" id="AVOT02004197">
    <property type="protein sequence ID" value="MBW0475672.1"/>
    <property type="molecule type" value="Genomic_DNA"/>
</dbReference>
<name>A0A9Q3C220_9BASI</name>
<organism evidence="10 11">
    <name type="scientific">Austropuccinia psidii MF-1</name>
    <dbReference type="NCBI Taxonomy" id="1389203"/>
    <lineage>
        <taxon>Eukaryota</taxon>
        <taxon>Fungi</taxon>
        <taxon>Dikarya</taxon>
        <taxon>Basidiomycota</taxon>
        <taxon>Pucciniomycotina</taxon>
        <taxon>Pucciniomycetes</taxon>
        <taxon>Pucciniales</taxon>
        <taxon>Sphaerophragmiaceae</taxon>
        <taxon>Austropuccinia</taxon>
    </lineage>
</organism>
<dbReference type="SUPFAM" id="SSF53633">
    <property type="entry name" value="Carbamate kinase-like"/>
    <property type="match status" value="1"/>
</dbReference>
<dbReference type="OrthoDB" id="409889at2759"/>
<dbReference type="Pfam" id="PF00696">
    <property type="entry name" value="AA_kinase"/>
    <property type="match status" value="1"/>
</dbReference>
<feature type="domain" description="Aspartate/glutamate/uridylate kinase" evidence="9">
    <location>
        <begin position="18"/>
        <end position="177"/>
    </location>
</feature>
<dbReference type="InterPro" id="IPR001048">
    <property type="entry name" value="Asp/Glu/Uridylate_kinase"/>
</dbReference>
<evidence type="ECO:0000313" key="11">
    <source>
        <dbReference type="Proteomes" id="UP000765509"/>
    </source>
</evidence>
<dbReference type="Proteomes" id="UP000765509">
    <property type="component" value="Unassembled WGS sequence"/>
</dbReference>
<evidence type="ECO:0000256" key="5">
    <source>
        <dbReference type="ARBA" id="ARBA00022741"/>
    </source>
</evidence>
<keyword evidence="7" id="KW-0067">ATP-binding</keyword>
<dbReference type="Gene3D" id="3.40.1160.10">
    <property type="entry name" value="Acetylglutamate kinase-like"/>
    <property type="match status" value="1"/>
</dbReference>
<dbReference type="PANTHER" id="PTHR43654:SF3">
    <property type="entry name" value="GLUTAMATE 5-KINASE"/>
    <property type="match status" value="1"/>
</dbReference>
<comment type="caution">
    <text evidence="10">The sequence shown here is derived from an EMBL/GenBank/DDBJ whole genome shotgun (WGS) entry which is preliminary data.</text>
</comment>
<dbReference type="GO" id="GO:0005524">
    <property type="term" value="F:ATP binding"/>
    <property type="evidence" value="ECO:0007669"/>
    <property type="project" value="UniProtKB-KW"/>
</dbReference>
<proteinExistence type="predicted"/>
<keyword evidence="1" id="KW-0963">Cytoplasm</keyword>
<reference evidence="10" key="1">
    <citation type="submission" date="2021-03" db="EMBL/GenBank/DDBJ databases">
        <title>Draft genome sequence of rust myrtle Austropuccinia psidii MF-1, a brazilian biotype.</title>
        <authorList>
            <person name="Quecine M.C."/>
            <person name="Pachon D.M.R."/>
            <person name="Bonatelli M.L."/>
            <person name="Correr F.H."/>
            <person name="Franceschini L.M."/>
            <person name="Leite T.F."/>
            <person name="Margarido G.R.A."/>
            <person name="Almeida C.A."/>
            <person name="Ferrarezi J.A."/>
            <person name="Labate C.A."/>
        </authorList>
    </citation>
    <scope>NUCLEOTIDE SEQUENCE</scope>
    <source>
        <strain evidence="10">MF-1</strain>
    </source>
</reference>
<evidence type="ECO:0000256" key="4">
    <source>
        <dbReference type="ARBA" id="ARBA00022679"/>
    </source>
</evidence>
<dbReference type="GO" id="GO:1901607">
    <property type="term" value="P:alpha-amino acid biosynthetic process"/>
    <property type="evidence" value="ECO:0007669"/>
    <property type="project" value="UniProtKB-ARBA"/>
</dbReference>
<dbReference type="GO" id="GO:0005829">
    <property type="term" value="C:cytosol"/>
    <property type="evidence" value="ECO:0007669"/>
    <property type="project" value="TreeGrafter"/>
</dbReference>